<evidence type="ECO:0000313" key="2">
    <source>
        <dbReference type="Proteomes" id="UP000030752"/>
    </source>
</evidence>
<organism evidence="1 2">
    <name type="scientific">Cyphellophora europaea (strain CBS 101466)</name>
    <name type="common">Phialophora europaea</name>
    <dbReference type="NCBI Taxonomy" id="1220924"/>
    <lineage>
        <taxon>Eukaryota</taxon>
        <taxon>Fungi</taxon>
        <taxon>Dikarya</taxon>
        <taxon>Ascomycota</taxon>
        <taxon>Pezizomycotina</taxon>
        <taxon>Eurotiomycetes</taxon>
        <taxon>Chaetothyriomycetidae</taxon>
        <taxon>Chaetothyriales</taxon>
        <taxon>Cyphellophoraceae</taxon>
        <taxon>Cyphellophora</taxon>
    </lineage>
</organism>
<sequence length="187" mass="20512">MSSALVDTSLAGTAADRPVLSDLVTPWLAQSQIKFHIHSQSTSAHAHFRAHRATIHYDTGDPTMIIQQRASKKHPVFGCYVLPLTRINIVIEKPNDGRHAFQIQIEQNVPRQINFPRGFPETLACSLMAANVSQCDLPAFLESGASIKVLKVDGHGVEGSMKACKRLASLLDEIKRKAVHQLESGIV</sequence>
<protein>
    <submittedName>
        <fullName evidence="1">Uncharacterized protein</fullName>
    </submittedName>
</protein>
<dbReference type="RefSeq" id="XP_008717991.1">
    <property type="nucleotide sequence ID" value="XM_008719769.1"/>
</dbReference>
<dbReference type="Proteomes" id="UP000030752">
    <property type="component" value="Unassembled WGS sequence"/>
</dbReference>
<dbReference type="InParanoid" id="W2RRQ1"/>
<gene>
    <name evidence="1" type="ORF">HMPREF1541_05429</name>
</gene>
<dbReference type="AlphaFoldDB" id="W2RRQ1"/>
<dbReference type="GeneID" id="19972768"/>
<dbReference type="VEuPathDB" id="FungiDB:HMPREF1541_05429"/>
<proteinExistence type="predicted"/>
<dbReference type="HOGENOM" id="CLU_1447621_0_0_1"/>
<dbReference type="EMBL" id="KB822721">
    <property type="protein sequence ID" value="ETN39206.1"/>
    <property type="molecule type" value="Genomic_DNA"/>
</dbReference>
<accession>W2RRQ1</accession>
<keyword evidence="2" id="KW-1185">Reference proteome</keyword>
<name>W2RRQ1_CYPE1</name>
<reference evidence="1 2" key="1">
    <citation type="submission" date="2013-03" db="EMBL/GenBank/DDBJ databases">
        <title>The Genome Sequence of Phialophora europaea CBS 101466.</title>
        <authorList>
            <consortium name="The Broad Institute Genomics Platform"/>
            <person name="Cuomo C."/>
            <person name="de Hoog S."/>
            <person name="Gorbushina A."/>
            <person name="Walker B."/>
            <person name="Young S.K."/>
            <person name="Zeng Q."/>
            <person name="Gargeya S."/>
            <person name="Fitzgerald M."/>
            <person name="Haas B."/>
            <person name="Abouelleil A."/>
            <person name="Allen A.W."/>
            <person name="Alvarado L."/>
            <person name="Arachchi H.M."/>
            <person name="Berlin A.M."/>
            <person name="Chapman S.B."/>
            <person name="Gainer-Dewar J."/>
            <person name="Goldberg J."/>
            <person name="Griggs A."/>
            <person name="Gujja S."/>
            <person name="Hansen M."/>
            <person name="Howarth C."/>
            <person name="Imamovic A."/>
            <person name="Ireland A."/>
            <person name="Larimer J."/>
            <person name="McCowan C."/>
            <person name="Murphy C."/>
            <person name="Pearson M."/>
            <person name="Poon T.W."/>
            <person name="Priest M."/>
            <person name="Roberts A."/>
            <person name="Saif S."/>
            <person name="Shea T."/>
            <person name="Sisk P."/>
            <person name="Sykes S."/>
            <person name="Wortman J."/>
            <person name="Nusbaum C."/>
            <person name="Birren B."/>
        </authorList>
    </citation>
    <scope>NUCLEOTIDE SEQUENCE [LARGE SCALE GENOMIC DNA]</scope>
    <source>
        <strain evidence="1 2">CBS 101466</strain>
    </source>
</reference>
<evidence type="ECO:0000313" key="1">
    <source>
        <dbReference type="EMBL" id="ETN39206.1"/>
    </source>
</evidence>